<dbReference type="GO" id="GO:1901336">
    <property type="term" value="P:lactone biosynthetic process"/>
    <property type="evidence" value="ECO:0007669"/>
    <property type="project" value="UniProtKB-ARBA"/>
</dbReference>
<dbReference type="InterPro" id="IPR014031">
    <property type="entry name" value="Ketoacyl_synth_C"/>
</dbReference>
<keyword evidence="3" id="KW-0808">Transferase</keyword>
<dbReference type="SUPFAM" id="SSF55048">
    <property type="entry name" value="Probable ACP-binding domain of malonyl-CoA ACP transacylase"/>
    <property type="match status" value="1"/>
</dbReference>
<feature type="active site" description="Proton acceptor; for dehydratase activity" evidence="8">
    <location>
        <position position="894"/>
    </location>
</feature>
<keyword evidence="4" id="KW-0521">NADP</keyword>
<dbReference type="InterPro" id="IPR020843">
    <property type="entry name" value="ER"/>
</dbReference>
<dbReference type="GO" id="GO:0004312">
    <property type="term" value="F:fatty acid synthase activity"/>
    <property type="evidence" value="ECO:0007669"/>
    <property type="project" value="TreeGrafter"/>
</dbReference>
<dbReference type="InterPro" id="IPR057326">
    <property type="entry name" value="KR_dom"/>
</dbReference>
<feature type="region of interest" description="C-terminal hotdog fold" evidence="8">
    <location>
        <begin position="1009"/>
        <end position="1159"/>
    </location>
</feature>
<evidence type="ECO:0000259" key="12">
    <source>
        <dbReference type="PROSITE" id="PS52019"/>
    </source>
</evidence>
<feature type="domain" description="Carrier" evidence="10">
    <location>
        <begin position="2223"/>
        <end position="2302"/>
    </location>
</feature>
<dbReference type="InterPro" id="IPR013154">
    <property type="entry name" value="ADH-like_N"/>
</dbReference>
<evidence type="ECO:0000313" key="14">
    <source>
        <dbReference type="Proteomes" id="UP000293360"/>
    </source>
</evidence>
<dbReference type="SMART" id="SM00827">
    <property type="entry name" value="PKS_AT"/>
    <property type="match status" value="1"/>
</dbReference>
<protein>
    <submittedName>
        <fullName evidence="13">Uncharacterized protein</fullName>
    </submittedName>
</protein>
<dbReference type="InterPro" id="IPR011032">
    <property type="entry name" value="GroES-like_sf"/>
</dbReference>
<keyword evidence="1" id="KW-0596">Phosphopantetheine</keyword>
<feature type="region of interest" description="Disordered" evidence="9">
    <location>
        <begin position="1"/>
        <end position="21"/>
    </location>
</feature>
<organism evidence="13 14">
    <name type="scientific">Monosporascus ibericus</name>
    <dbReference type="NCBI Taxonomy" id="155417"/>
    <lineage>
        <taxon>Eukaryota</taxon>
        <taxon>Fungi</taxon>
        <taxon>Dikarya</taxon>
        <taxon>Ascomycota</taxon>
        <taxon>Pezizomycotina</taxon>
        <taxon>Sordariomycetes</taxon>
        <taxon>Xylariomycetidae</taxon>
        <taxon>Xylariales</taxon>
        <taxon>Xylariales incertae sedis</taxon>
        <taxon>Monosporascus</taxon>
    </lineage>
</organism>
<dbReference type="PROSITE" id="PS50075">
    <property type="entry name" value="CARRIER"/>
    <property type="match status" value="1"/>
</dbReference>
<dbReference type="Gene3D" id="3.90.180.10">
    <property type="entry name" value="Medium-chain alcohol dehydrogenases, catalytic domain"/>
    <property type="match status" value="1"/>
</dbReference>
<evidence type="ECO:0000259" key="11">
    <source>
        <dbReference type="PROSITE" id="PS52004"/>
    </source>
</evidence>
<dbReference type="SMART" id="SM00825">
    <property type="entry name" value="PKS_KS"/>
    <property type="match status" value="1"/>
</dbReference>
<dbReference type="FunFam" id="3.40.50.720:FF:000209">
    <property type="entry name" value="Polyketide synthase Pks12"/>
    <property type="match status" value="1"/>
</dbReference>
<dbReference type="Proteomes" id="UP000293360">
    <property type="component" value="Unassembled WGS sequence"/>
</dbReference>
<dbReference type="InterPro" id="IPR016039">
    <property type="entry name" value="Thiolase-like"/>
</dbReference>
<dbReference type="GO" id="GO:0006633">
    <property type="term" value="P:fatty acid biosynthetic process"/>
    <property type="evidence" value="ECO:0007669"/>
    <property type="project" value="TreeGrafter"/>
</dbReference>
<dbReference type="Pfam" id="PF16197">
    <property type="entry name" value="KAsynt_C_assoc"/>
    <property type="match status" value="1"/>
</dbReference>
<dbReference type="Pfam" id="PF02801">
    <property type="entry name" value="Ketoacyl-synt_C"/>
    <property type="match status" value="1"/>
</dbReference>
<dbReference type="Pfam" id="PF13602">
    <property type="entry name" value="ADH_zinc_N_2"/>
    <property type="match status" value="1"/>
</dbReference>
<dbReference type="InterPro" id="IPR009081">
    <property type="entry name" value="PP-bd_ACP"/>
</dbReference>
<dbReference type="InterPro" id="IPR020841">
    <property type="entry name" value="PKS_Beta-ketoAc_synthase_dom"/>
</dbReference>
<dbReference type="SUPFAM" id="SSF47336">
    <property type="entry name" value="ACP-like"/>
    <property type="match status" value="1"/>
</dbReference>
<dbReference type="Gene3D" id="3.40.47.10">
    <property type="match status" value="2"/>
</dbReference>
<evidence type="ECO:0000256" key="4">
    <source>
        <dbReference type="ARBA" id="ARBA00022857"/>
    </source>
</evidence>
<dbReference type="EMBL" id="QJNU01000073">
    <property type="protein sequence ID" value="RYP08079.1"/>
    <property type="molecule type" value="Genomic_DNA"/>
</dbReference>
<dbReference type="Gene3D" id="3.40.50.720">
    <property type="entry name" value="NAD(P)-binding Rossmann-like Domain"/>
    <property type="match status" value="1"/>
</dbReference>
<dbReference type="InterPro" id="IPR036291">
    <property type="entry name" value="NAD(P)-bd_dom_sf"/>
</dbReference>
<evidence type="ECO:0000256" key="1">
    <source>
        <dbReference type="ARBA" id="ARBA00022450"/>
    </source>
</evidence>
<feature type="compositionally biased region" description="Polar residues" evidence="9">
    <location>
        <begin position="9"/>
        <end position="21"/>
    </location>
</feature>
<dbReference type="GO" id="GO:0008168">
    <property type="term" value="F:methyltransferase activity"/>
    <property type="evidence" value="ECO:0007669"/>
    <property type="project" value="UniProtKB-KW"/>
</dbReference>
<dbReference type="InterPro" id="IPR014030">
    <property type="entry name" value="Ketoacyl_synth_N"/>
</dbReference>
<evidence type="ECO:0000313" key="13">
    <source>
        <dbReference type="EMBL" id="RYP08079.1"/>
    </source>
</evidence>
<dbReference type="InterPro" id="IPR001227">
    <property type="entry name" value="Ac_transferase_dom_sf"/>
</dbReference>
<dbReference type="GO" id="GO:0016491">
    <property type="term" value="F:oxidoreductase activity"/>
    <property type="evidence" value="ECO:0007669"/>
    <property type="project" value="UniProtKB-KW"/>
</dbReference>
<dbReference type="SUPFAM" id="SSF50129">
    <property type="entry name" value="GroES-like"/>
    <property type="match status" value="1"/>
</dbReference>
<dbReference type="CDD" id="cd00833">
    <property type="entry name" value="PKS"/>
    <property type="match status" value="1"/>
</dbReference>
<accession>A0A4V1XC06</accession>
<reference evidence="13 14" key="1">
    <citation type="submission" date="2018-06" db="EMBL/GenBank/DDBJ databases">
        <title>Complete Genomes of Monosporascus.</title>
        <authorList>
            <person name="Robinson A.J."/>
            <person name="Natvig D.O."/>
        </authorList>
    </citation>
    <scope>NUCLEOTIDE SEQUENCE [LARGE SCALE GENOMIC DNA]</scope>
    <source>
        <strain evidence="13 14">CBS 110550</strain>
    </source>
</reference>
<dbReference type="Pfam" id="PF08240">
    <property type="entry name" value="ADH_N"/>
    <property type="match status" value="1"/>
</dbReference>
<feature type="domain" description="Ketosynthase family 3 (KS3)" evidence="11">
    <location>
        <begin position="24"/>
        <end position="373"/>
    </location>
</feature>
<dbReference type="GO" id="GO:0032259">
    <property type="term" value="P:methylation"/>
    <property type="evidence" value="ECO:0007669"/>
    <property type="project" value="UniProtKB-KW"/>
</dbReference>
<evidence type="ECO:0000256" key="5">
    <source>
        <dbReference type="ARBA" id="ARBA00023002"/>
    </source>
</evidence>
<dbReference type="PANTHER" id="PTHR43775:SF50">
    <property type="entry name" value="HIGHLY REDUCING POLYKETIDE SYNTHASE SRDA"/>
    <property type="match status" value="1"/>
</dbReference>
<dbReference type="InterPro" id="IPR036736">
    <property type="entry name" value="ACP-like_sf"/>
</dbReference>
<dbReference type="Pfam" id="PF00550">
    <property type="entry name" value="PP-binding"/>
    <property type="match status" value="1"/>
</dbReference>
<keyword evidence="14" id="KW-1185">Reference proteome</keyword>
<dbReference type="InterPro" id="IPR049551">
    <property type="entry name" value="PKS_DH_C"/>
</dbReference>
<dbReference type="PANTHER" id="PTHR43775">
    <property type="entry name" value="FATTY ACID SYNTHASE"/>
    <property type="match status" value="1"/>
</dbReference>
<dbReference type="InterPro" id="IPR014043">
    <property type="entry name" value="Acyl_transferase_dom"/>
</dbReference>
<evidence type="ECO:0000256" key="9">
    <source>
        <dbReference type="SAM" id="MobiDB-lite"/>
    </source>
</evidence>
<evidence type="ECO:0000256" key="7">
    <source>
        <dbReference type="ARBA" id="ARBA00023315"/>
    </source>
</evidence>
<dbReference type="GO" id="GO:0031177">
    <property type="term" value="F:phosphopantetheine binding"/>
    <property type="evidence" value="ECO:0007669"/>
    <property type="project" value="InterPro"/>
</dbReference>
<keyword evidence="7" id="KW-0012">Acyltransferase</keyword>
<dbReference type="InterPro" id="IPR020806">
    <property type="entry name" value="PKS_PP-bd"/>
</dbReference>
<dbReference type="Gene3D" id="1.10.1200.10">
    <property type="entry name" value="ACP-like"/>
    <property type="match status" value="1"/>
</dbReference>
<dbReference type="InterPro" id="IPR013968">
    <property type="entry name" value="PKS_KR"/>
</dbReference>
<sequence length="2308" mass="250851">MAPHAEFDSNGSSTLASNRGTGSAEPIAVVGMACRLPGGASSVPDLWRMLYERRSGQGKFPKSRFNVDGFHHPRGGDRSGSVSMTGGYFIQEDIRAFDNEFFGINNLEATYMDPQQRKLLEVAFECFESAGESGECEAALVAGANLVQSPEQHMSIMKAGVLSPTSTCHTFDASADGYGRADGVGALYLKRLKDAIRDGDPIRSVIRATAVNHNGRTQGITLPSANGQEAVILKAYEKCGLSPRETAYVECHGTGTPVGDPIEIEAIARLMKRPSTDPLLIGGVKPNLGHSEAASGITSIIKACLMLERNFILPTIGVTKVNLKIKCEDWGVKIVTEGQPWPNSNKSFIASPRRVSINAFGYGGANAHAILEHAGLDRLRSPRGAPDREMFLLPFSASSRSSLNARVEDFANYDLQSVSMEDLAYTLGSRRSHLSERGFVVARGSSIRDDLALTRLRTPLEDSRGSPQDFAFVFTGQGAQWPEMGKELFAEFSVFRKAVSEMEAALSLVPHPPSWSLKEIILEPKATSKIMEPLYAQPTCTAIQIGLIKLLASWGFVPSAVLGHSSGEIAAAFAAGFISSAEAIGIAYYRGCVVGREDISSGAMMAVGLSQEAAAEAISNHGQAGKVTIACINSPENVTISGDVSSIDDLLGHFQKEGIFVRKLQTKGRAYHSHHMLPLGNEYERLLRKALPLGPSDKMPSGCTWISSVNRSILCAEDVGPHYWRMNLENPVEFSGAVSRLWETKKCHLIELGPHSALEMPINQIRASLGISKADMPYSATLVRNMDAAEAVLTLAGLIFLQGQDVSFDRVNGINSGKERPPSRRPRVLYDLPKYRWTYSDTPLWAEPRESVEFRNRVHRRHELLGSLVPGGNGVEKQWKNIFRLEEAAWMGDHKLENTVVFPAAGYMAMAIEAVIQTAGTEGCGAVHFRNFNILAALAISTGPSAKLELHTSLKPAQISYATSSKTWWDISIVSFTGGISTVHVNGMVGLTTDKVRIEGRVDTSEKALASTAPRVWYEAMIREGLNFGPAFRSITDFSVDRMRKLNQCRSLTRLLRSTPNEDYPIHPVTIDAMLQTSIVAVTAGTPEILRAMVPTKIGAATFLVEGHEADHSVRICSNATAVGFGASIMNAELRNESGDLIMQLQGVRAAPYQAATRLEMTDQQRHPMLRVLWKPDTAPDALDSSGLTRYLDSFACVPRAGISEEGPLKLLGCISLLSHKNPSLRVLDIGDGFPAIARATLDLLQGNSSFPRLLSYGVGRLAENGRLCVSDVNIKTGEISKETVADRDETYDVLLFTSSHTAPELFEKSLDAVQSVIAPRGALLALLDRTPQVDLQQFKLVPVVSDLTGEQGSILLAQKSMDDEVHKCFDDSHLYIVYRDQGPLLETVVHELSVVANRDPVMLKLEDVKAGSVAPGAIVISFLELEEPLLAASTDAEMRAVKEITDNASALVWITGGGLLTGSAPTKGLASGLSRAVMVEQPALKFVTFDVDHIHSEVEHTSRNIINVLWRSNVSAEDREFVQKDGVVHISRYAPDDGLNELFRQKQGLQTQQMALEEANNVQLAIGVDGQLDSLFFKQIPASQALGPDDVEVEVRAVGLNAKDYFAVMGRVDTRDATCTLEHCGIVRRTGSNVEALRTGDHVVVMAPGKFKNFEVVPSWACEKLEPNEDMNVMSTLPLVYSTAIYALHSRANLQPGESILIHSGASAVGMASIQLAHQVGAEVYTTVSNAEKKRHLVETFGVRPENVFSSRDISFAEDLLGATGGRGVDVVLNSLAGELLHASWRCCAEFGRFVEIGKRDLADAGRLAMEQFLGSATFTAFDLTDLYYSNNPARNRTWASLLARVVELYRQGKIRAFPTQVFDVADVTGAFRIAGSSAKIGKVVVNLEDPKSVIRVRPSRYSTKISPEKTYLMIGCLGGLGRSVSKWMMDRGARNFVFLGRSGLDKAPARHLVEDLEASGASCAVVRGDVCSMADVEAMVRSAEHPIGGVVQAAMGLYQEALWTSMENSQWHTGIDPKVQGTWNIHNALQGRDSELDFFLMTSSISGSVGTATEANYCAGNYFLDVFARYRRSLGLPAISVGLGMISEVGYLHENPEIEALLLRKGIQPIPESEFLTFIDISLSSSSSDSDSPRTLGYYDTSASAHILTGLEPTELVKIRERGFEGSYPGLGDPRSAVLSRALHAHTHKKRAATQKRGIVGGAGDGHPMPIEVAEDLEAGTPLTDAVRAHVSRRFGSLVLLPPEKVDGRRPLDAYGMDSMVGAEFRSWFYKSFGVDVPFLELLSRSTTLEGLAARVVKEIEMREDR</sequence>
<dbReference type="InterPro" id="IPR042104">
    <property type="entry name" value="PKS_dehydratase_sf"/>
</dbReference>
<keyword evidence="6" id="KW-0511">Multifunctional enzyme</keyword>
<dbReference type="InterPro" id="IPR016036">
    <property type="entry name" value="Malonyl_transacylase_ACP-bd"/>
</dbReference>
<dbReference type="OrthoDB" id="329835at2759"/>
<dbReference type="InterPro" id="IPR032821">
    <property type="entry name" value="PKS_assoc"/>
</dbReference>
<dbReference type="PROSITE" id="PS52004">
    <property type="entry name" value="KS3_2"/>
    <property type="match status" value="1"/>
</dbReference>
<dbReference type="SMART" id="SM00823">
    <property type="entry name" value="PKS_PP"/>
    <property type="match status" value="1"/>
</dbReference>
<keyword evidence="5" id="KW-0560">Oxidoreductase</keyword>
<feature type="region of interest" description="N-terminal hotdog fold" evidence="8">
    <location>
        <begin position="862"/>
        <end position="996"/>
    </location>
</feature>
<evidence type="ECO:0000256" key="8">
    <source>
        <dbReference type="PROSITE-ProRule" id="PRU01363"/>
    </source>
</evidence>
<dbReference type="GO" id="GO:0044550">
    <property type="term" value="P:secondary metabolite biosynthetic process"/>
    <property type="evidence" value="ECO:0007669"/>
    <property type="project" value="TreeGrafter"/>
</dbReference>
<evidence type="ECO:0000256" key="6">
    <source>
        <dbReference type="ARBA" id="ARBA00023268"/>
    </source>
</evidence>
<dbReference type="STRING" id="155417.A0A4V1XC06"/>
<dbReference type="SUPFAM" id="SSF52151">
    <property type="entry name" value="FabD/lysophospholipase-like"/>
    <property type="match status" value="1"/>
</dbReference>
<dbReference type="PROSITE" id="PS52019">
    <property type="entry name" value="PKS_MFAS_DH"/>
    <property type="match status" value="1"/>
</dbReference>
<comment type="caution">
    <text evidence="13">The sequence shown here is derived from an EMBL/GenBank/DDBJ whole genome shotgun (WGS) entry which is preliminary data.</text>
</comment>
<dbReference type="Pfam" id="PF00698">
    <property type="entry name" value="Acyl_transf_1"/>
    <property type="match status" value="1"/>
</dbReference>
<feature type="active site" description="Proton donor; for dehydratase activity" evidence="8">
    <location>
        <position position="1072"/>
    </location>
</feature>
<evidence type="ECO:0000259" key="10">
    <source>
        <dbReference type="PROSITE" id="PS50075"/>
    </source>
</evidence>
<dbReference type="SMART" id="SM00822">
    <property type="entry name" value="PKS_KR"/>
    <property type="match status" value="1"/>
</dbReference>
<dbReference type="InterPro" id="IPR056501">
    <property type="entry name" value="NAD-bd_HRPKS_sdrA"/>
</dbReference>
<dbReference type="Gene3D" id="3.40.366.10">
    <property type="entry name" value="Malonyl-Coenzyme A Acyl Carrier Protein, domain 2"/>
    <property type="match status" value="1"/>
</dbReference>
<dbReference type="Gene3D" id="3.10.129.110">
    <property type="entry name" value="Polyketide synthase dehydratase"/>
    <property type="match status" value="1"/>
</dbReference>
<dbReference type="InterPro" id="IPR050091">
    <property type="entry name" value="PKS_NRPS_Biosynth_Enz"/>
</dbReference>
<dbReference type="Pfam" id="PF14765">
    <property type="entry name" value="PS-DH"/>
    <property type="match status" value="1"/>
</dbReference>
<dbReference type="InterPro" id="IPR049900">
    <property type="entry name" value="PKS_mFAS_DH"/>
</dbReference>
<dbReference type="SMART" id="SM00826">
    <property type="entry name" value="PKS_DH"/>
    <property type="match status" value="1"/>
</dbReference>
<dbReference type="InterPro" id="IPR020807">
    <property type="entry name" value="PKS_DH"/>
</dbReference>
<evidence type="ECO:0000256" key="2">
    <source>
        <dbReference type="ARBA" id="ARBA00022553"/>
    </source>
</evidence>
<dbReference type="Pfam" id="PF00109">
    <property type="entry name" value="ketoacyl-synt"/>
    <property type="match status" value="2"/>
</dbReference>
<feature type="domain" description="PKS/mFAS DH" evidence="12">
    <location>
        <begin position="862"/>
        <end position="1159"/>
    </location>
</feature>
<name>A0A4V1XC06_9PEZI</name>
<dbReference type="Pfam" id="PF08659">
    <property type="entry name" value="KR"/>
    <property type="match status" value="1"/>
</dbReference>
<dbReference type="Pfam" id="PF23114">
    <property type="entry name" value="NAD-bd_HRPKS_sdrA"/>
    <property type="match status" value="1"/>
</dbReference>
<dbReference type="SUPFAM" id="SSF53901">
    <property type="entry name" value="Thiolase-like"/>
    <property type="match status" value="2"/>
</dbReference>
<dbReference type="SUPFAM" id="SSF51735">
    <property type="entry name" value="NAD(P)-binding Rossmann-fold domains"/>
    <property type="match status" value="2"/>
</dbReference>
<proteinExistence type="predicted"/>
<gene>
    <name evidence="13" type="ORF">DL764_002119</name>
</gene>
<dbReference type="InterPro" id="IPR016035">
    <property type="entry name" value="Acyl_Trfase/lysoPLipase"/>
</dbReference>
<keyword evidence="2" id="KW-0597">Phosphoprotein</keyword>
<dbReference type="SMART" id="SM00829">
    <property type="entry name" value="PKS_ER"/>
    <property type="match status" value="1"/>
</dbReference>
<dbReference type="InterPro" id="IPR049552">
    <property type="entry name" value="PKS_DH_N"/>
</dbReference>
<dbReference type="CDD" id="cd05195">
    <property type="entry name" value="enoyl_red"/>
    <property type="match status" value="1"/>
</dbReference>
<dbReference type="Pfam" id="PF21089">
    <property type="entry name" value="PKS_DH_N"/>
    <property type="match status" value="1"/>
</dbReference>
<evidence type="ECO:0000256" key="3">
    <source>
        <dbReference type="ARBA" id="ARBA00022679"/>
    </source>
</evidence>